<feature type="compositionally biased region" description="Polar residues" evidence="7">
    <location>
        <begin position="17"/>
        <end position="27"/>
    </location>
</feature>
<sequence>MEATTGSEVVGAIGGPQSDSVSHDTPQPQSPPSVKIRKTAFKFFGGRKSICILPSFFGGRGRSQSKASSKTGVTKSQTYDGVSRACWDNLGRGSSEVASGDFEFCTSGDPQKSQENHGKSQSLPRQRRGLRGLFSSIRRHRKNRTVEQEKREALEMSSSFHTETVPGVLSSISDCSDNHVDSQGEELVPVVPNQNAGSEYNLPLAATECKEDVTLVPEKKRSSRVEVDKRKRAKEEENEEEEMQDERREGLTTYHQPLCAESELDRLAEQNVDIPDGEPPAVSCSSENLVFGDVSSLKSFDSLTGCGDIIADQDDVSVADSSVSAERGSRNAGKRSSCFVTYQGGGEEMATPDEIDADYLQSLWESETSNEVCYVPSDRGSDSPSLTPDQQISSIRVTSNSSPLGITETAFTPVGLLSPQSESVPNSDEGYYDSTTPCMEEESRERPHQDRLPRDSYSGDALYELFEPDNHLLSPALPPKDPHSFVGAALQGDKSPTNPLYALASSALETGSIETEEERLNKIQQALLCCELQNLRSPSKDQRLFHADCFYNDSSLSAGNGKMVLKEVINLRYTQSRSRSQAVKETVPLIMGQIQETPLFAPRADSGFSPHVTETNRQQPQSENQSPLLPTRGCSQSQEELMVCFSQALVDFTKNTRLYCNSTESLDGSESSSPFGPSLSALPAIVTFDVVDMDNEGECEQQTELVEEEEEEELASPYEPFEDDGCYLQQDAFADHTFDAYEQSLLLSNAWGIASLPRHLSLGRPCPPVPAPLALNRRSRSLDTDCLEFQTSDLYTAVTSYDLKGAAFSQRRTADCRDMVLPQQPCRVTVDSFRWGYRRGFDSSKSSQQEPKLAHVGQSTVRPSHLPLKNNGSNSNLPGATRADGDGEILFGGGDALYPCSYPPAGMQWKNRPVGVTQGVPHVRSEQLADHREIPIKNRKGQLEGDFTPVPPKL</sequence>
<feature type="region of interest" description="Disordered" evidence="7">
    <location>
        <begin position="841"/>
        <end position="883"/>
    </location>
</feature>
<dbReference type="GO" id="GO:0005886">
    <property type="term" value="C:plasma membrane"/>
    <property type="evidence" value="ECO:0007669"/>
    <property type="project" value="UniProtKB-SubCell"/>
</dbReference>
<dbReference type="PANTHER" id="PTHR22237:SF0">
    <property type="entry name" value="APC MEMBRANE RECRUITMENT PROTEIN 1"/>
    <property type="match status" value="1"/>
</dbReference>
<dbReference type="GO" id="GO:0008013">
    <property type="term" value="F:beta-catenin binding"/>
    <property type="evidence" value="ECO:0007669"/>
    <property type="project" value="TreeGrafter"/>
</dbReference>
<keyword evidence="5" id="KW-0446">Lipid-binding</keyword>
<evidence type="ECO:0000256" key="1">
    <source>
        <dbReference type="ARBA" id="ARBA00004202"/>
    </source>
</evidence>
<feature type="compositionally biased region" description="Polar residues" evidence="7">
    <location>
        <begin position="612"/>
        <end position="632"/>
    </location>
</feature>
<evidence type="ECO:0000313" key="8">
    <source>
        <dbReference type="Proteomes" id="UP000515129"/>
    </source>
</evidence>
<evidence type="ECO:0000256" key="3">
    <source>
        <dbReference type="ARBA" id="ARBA00022475"/>
    </source>
</evidence>
<protein>
    <submittedName>
        <fullName evidence="9">APC membrane recruitment protein 1-like</fullName>
    </submittedName>
</protein>
<gene>
    <name evidence="9" type="primary">LOC113091296</name>
</gene>
<dbReference type="Proteomes" id="UP000515129">
    <property type="component" value="Unplaced"/>
</dbReference>
<dbReference type="GO" id="GO:0016055">
    <property type="term" value="P:Wnt signaling pathway"/>
    <property type="evidence" value="ECO:0007669"/>
    <property type="project" value="UniProtKB-KW"/>
</dbReference>
<evidence type="ECO:0000256" key="2">
    <source>
        <dbReference type="ARBA" id="ARBA00007750"/>
    </source>
</evidence>
<feature type="region of interest" description="Disordered" evidence="7">
    <location>
        <begin position="933"/>
        <end position="954"/>
    </location>
</feature>
<comment type="similarity">
    <text evidence="2">Belongs to the Amer family.</text>
</comment>
<evidence type="ECO:0000256" key="6">
    <source>
        <dbReference type="ARBA" id="ARBA00023136"/>
    </source>
</evidence>
<proteinExistence type="inferred from homology"/>
<name>A0A6P6NUN8_CARAU</name>
<feature type="compositionally biased region" description="Basic and acidic residues" evidence="7">
    <location>
        <begin position="441"/>
        <end position="454"/>
    </location>
</feature>
<feature type="region of interest" description="Disordered" evidence="7">
    <location>
        <begin position="373"/>
        <end position="456"/>
    </location>
</feature>
<feature type="region of interest" description="Disordered" evidence="7">
    <location>
        <begin position="602"/>
        <end position="632"/>
    </location>
</feature>
<dbReference type="Pfam" id="PF09422">
    <property type="entry name" value="AMER"/>
    <property type="match status" value="1"/>
</dbReference>
<accession>A0A6P6NUN8</accession>
<feature type="compositionally biased region" description="Basic and acidic residues" evidence="7">
    <location>
        <begin position="219"/>
        <end position="235"/>
    </location>
</feature>
<comment type="subcellular location">
    <subcellularLocation>
        <location evidence="1">Cell membrane</location>
        <topology evidence="1">Peripheral membrane protein</topology>
    </subcellularLocation>
</comment>
<keyword evidence="6" id="KW-0472">Membrane</keyword>
<dbReference type="InterPro" id="IPR019003">
    <property type="entry name" value="AMER"/>
</dbReference>
<evidence type="ECO:0000313" key="9">
    <source>
        <dbReference type="RefSeq" id="XP_026112505.1"/>
    </source>
</evidence>
<feature type="region of interest" description="Disordered" evidence="7">
    <location>
        <begin position="1"/>
        <end position="36"/>
    </location>
</feature>
<feature type="region of interest" description="Disordered" evidence="7">
    <location>
        <begin position="219"/>
        <end position="250"/>
    </location>
</feature>
<dbReference type="RefSeq" id="XP_026112505.1">
    <property type="nucleotide sequence ID" value="XM_026256720.1"/>
</dbReference>
<feature type="region of interest" description="Disordered" evidence="7">
    <location>
        <begin position="101"/>
        <end position="130"/>
    </location>
</feature>
<evidence type="ECO:0000256" key="7">
    <source>
        <dbReference type="SAM" id="MobiDB-lite"/>
    </source>
</evidence>
<dbReference type="GeneID" id="113091296"/>
<evidence type="ECO:0000256" key="4">
    <source>
        <dbReference type="ARBA" id="ARBA00022687"/>
    </source>
</evidence>
<keyword evidence="8" id="KW-1185">Reference proteome</keyword>
<reference evidence="9" key="1">
    <citation type="submission" date="2025-08" db="UniProtKB">
        <authorList>
            <consortium name="RefSeq"/>
        </authorList>
    </citation>
    <scope>IDENTIFICATION</scope>
    <source>
        <strain evidence="9">Wakin</strain>
        <tissue evidence="9">Muscle</tissue>
    </source>
</reference>
<keyword evidence="4" id="KW-0879">Wnt signaling pathway</keyword>
<organism evidence="8 9">
    <name type="scientific">Carassius auratus</name>
    <name type="common">Goldfish</name>
    <dbReference type="NCBI Taxonomy" id="7957"/>
    <lineage>
        <taxon>Eukaryota</taxon>
        <taxon>Metazoa</taxon>
        <taxon>Chordata</taxon>
        <taxon>Craniata</taxon>
        <taxon>Vertebrata</taxon>
        <taxon>Euteleostomi</taxon>
        <taxon>Actinopterygii</taxon>
        <taxon>Neopterygii</taxon>
        <taxon>Teleostei</taxon>
        <taxon>Ostariophysi</taxon>
        <taxon>Cypriniformes</taxon>
        <taxon>Cyprinidae</taxon>
        <taxon>Cyprininae</taxon>
        <taxon>Carassius</taxon>
    </lineage>
</organism>
<dbReference type="KEGG" id="caua:113091296"/>
<keyword evidence="3" id="KW-1003">Cell membrane</keyword>
<feature type="compositionally biased region" description="Polar residues" evidence="7">
    <location>
        <begin position="382"/>
        <end position="404"/>
    </location>
</feature>
<dbReference type="GO" id="GO:0005546">
    <property type="term" value="F:phosphatidylinositol-4,5-bisphosphate binding"/>
    <property type="evidence" value="ECO:0007669"/>
    <property type="project" value="TreeGrafter"/>
</dbReference>
<dbReference type="OrthoDB" id="9898564at2759"/>
<evidence type="ECO:0000256" key="5">
    <source>
        <dbReference type="ARBA" id="ARBA00023121"/>
    </source>
</evidence>
<dbReference type="PANTHER" id="PTHR22237">
    <property type="entry name" value="APC MEMBRANE RECRUITMENT PROTEIN 2-RELATED"/>
    <property type="match status" value="1"/>
</dbReference>
<dbReference type="GO" id="GO:0060828">
    <property type="term" value="P:regulation of canonical Wnt signaling pathway"/>
    <property type="evidence" value="ECO:0007669"/>
    <property type="project" value="TreeGrafter"/>
</dbReference>
<dbReference type="AlphaFoldDB" id="A0A6P6NUN8"/>